<evidence type="ECO:0000256" key="1">
    <source>
        <dbReference type="PROSITE-ProRule" id="PRU00325"/>
    </source>
</evidence>
<feature type="compositionally biased region" description="Basic and acidic residues" evidence="2">
    <location>
        <begin position="379"/>
        <end position="389"/>
    </location>
</feature>
<keyword evidence="1" id="KW-0479">Metal-binding</keyword>
<dbReference type="GeneID" id="109059097"/>
<dbReference type="InterPro" id="IPR007527">
    <property type="entry name" value="Znf_SWIM"/>
</dbReference>
<evidence type="ECO:0000313" key="6">
    <source>
        <dbReference type="RefSeq" id="XP_042629511.1"/>
    </source>
</evidence>
<reference evidence="4 5" key="1">
    <citation type="submission" date="2025-04" db="UniProtKB">
        <authorList>
            <consortium name="RefSeq"/>
        </authorList>
    </citation>
    <scope>IDENTIFICATION</scope>
    <source>
        <tissue evidence="4 5">Muscle</tissue>
    </source>
</reference>
<evidence type="ECO:0000256" key="2">
    <source>
        <dbReference type="SAM" id="MobiDB-lite"/>
    </source>
</evidence>
<evidence type="ECO:0000313" key="4">
    <source>
        <dbReference type="RefSeq" id="XP_018931842.2"/>
    </source>
</evidence>
<feature type="domain" description="SWIM-type" evidence="3">
    <location>
        <begin position="303"/>
        <end position="339"/>
    </location>
</feature>
<gene>
    <name evidence="4 5 6" type="primary">LOC109059097</name>
</gene>
<name>A0A9Q9ZDA7_CYPCA</name>
<evidence type="ECO:0000259" key="3">
    <source>
        <dbReference type="PROSITE" id="PS50966"/>
    </source>
</evidence>
<proteinExistence type="predicted"/>
<keyword evidence="1" id="KW-0862">Zinc</keyword>
<accession>A0A9Q9ZDA7</accession>
<organism evidence="5">
    <name type="scientific">Cyprinus carpio</name>
    <name type="common">Common carp</name>
    <dbReference type="NCBI Taxonomy" id="7962"/>
    <lineage>
        <taxon>Eukaryota</taxon>
        <taxon>Metazoa</taxon>
        <taxon>Chordata</taxon>
        <taxon>Craniata</taxon>
        <taxon>Vertebrata</taxon>
        <taxon>Euteleostomi</taxon>
        <taxon>Actinopterygii</taxon>
        <taxon>Neopterygii</taxon>
        <taxon>Teleostei</taxon>
        <taxon>Ostariophysi</taxon>
        <taxon>Cypriniformes</taxon>
        <taxon>Cyprinidae</taxon>
        <taxon>Cyprininae</taxon>
        <taxon>Cyprinus</taxon>
    </lineage>
</organism>
<dbReference type="PANTHER" id="PTHR47456:SF4">
    <property type="entry name" value="SWIM-TYPE DOMAIN-CONTAINING PROTEIN"/>
    <property type="match status" value="1"/>
</dbReference>
<dbReference type="RefSeq" id="XP_018931842.2">
    <property type="nucleotide sequence ID" value="XM_019076297.2"/>
</dbReference>
<dbReference type="RefSeq" id="XP_018931843.2">
    <property type="nucleotide sequence ID" value="XM_019076298.2"/>
</dbReference>
<dbReference type="GO" id="GO:0008270">
    <property type="term" value="F:zinc ion binding"/>
    <property type="evidence" value="ECO:0007669"/>
    <property type="project" value="UniProtKB-KW"/>
</dbReference>
<dbReference type="Pfam" id="PF04434">
    <property type="entry name" value="SWIM"/>
    <property type="match status" value="1"/>
</dbReference>
<dbReference type="PANTHER" id="PTHR47456">
    <property type="entry name" value="PHD-TYPE DOMAIN-CONTAINING PROTEIN"/>
    <property type="match status" value="1"/>
</dbReference>
<dbReference type="OrthoDB" id="5984937at2759"/>
<dbReference type="PROSITE" id="PS50966">
    <property type="entry name" value="ZF_SWIM"/>
    <property type="match status" value="1"/>
</dbReference>
<dbReference type="KEGG" id="ccar:109059097"/>
<dbReference type="AlphaFoldDB" id="A0A9Q9ZDA7"/>
<evidence type="ECO:0000313" key="5">
    <source>
        <dbReference type="RefSeq" id="XP_018931843.2"/>
    </source>
</evidence>
<protein>
    <submittedName>
        <fullName evidence="4 5">Uncharacterized protein LOC109059097 isoform X1</fullName>
    </submittedName>
</protein>
<sequence>MLLCLQTPWQKRLMRLYGQQMCLLDESYRAGRNSLPLFFLWVRTNVRVGVFVTQTETKEDIAEALKVFQKWNSDWNPSHFMVDFCEAEISALEEVFKGSKVLLCDVHREKARMEWIRKKENGVTSQEEVLKLLQAIADSQTNEEFENNTVTLQQHPDWQSNEKLRRFVSTWLVHAERWVNMFGNENMHVAAFKNKGVKSQKDVLKHSHLKGHRNCSLSETLIVSMNNFLPRSYQKYVELNIKCSSGSRKYSTNVPCYAGHSPRIMSQHIIKRHQESLPFNASDITSAGENVFNVQSQTSLEKHQVNFGKDDEMPSCTCTDWQRHLLPCQHFCAVFALVPGWSWENLSAAYRKNPLFTFDEVCLGQSATLPADLQGEEALKKNQEKDSSPERCPSPAPSEPILTNPEAEKSEKCCSLLKEISELTCHIQDGTFLDSVTDRLTDLLKDIRRHTPHDDILDLSYAPPSKKMCSASAEHPESINTVPLYLEKIMRATHTSEF</sequence>
<dbReference type="RefSeq" id="XP_042629511.1">
    <property type="nucleotide sequence ID" value="XM_042773577.1"/>
</dbReference>
<keyword evidence="1" id="KW-0863">Zinc-finger</keyword>
<dbReference type="Pfam" id="PF21056">
    <property type="entry name" value="ZSWIM1-3_RNaseH-like"/>
    <property type="match status" value="1"/>
</dbReference>
<dbReference type="InterPro" id="IPR048324">
    <property type="entry name" value="ZSWIM1-3_RNaseH-like"/>
</dbReference>
<feature type="region of interest" description="Disordered" evidence="2">
    <location>
        <begin position="379"/>
        <end position="406"/>
    </location>
</feature>
<dbReference type="Proteomes" id="UP001155660">
    <property type="component" value="Chromosome A17"/>
</dbReference>